<dbReference type="PANTHER" id="PTHR43591:SF108">
    <property type="entry name" value="S-ADENOSYL-L-METHIONINE-DEPENDENT METHYLTRANSFERASE"/>
    <property type="match status" value="1"/>
</dbReference>
<evidence type="ECO:0000313" key="4">
    <source>
        <dbReference type="Proteomes" id="UP000054302"/>
    </source>
</evidence>
<dbReference type="RefSeq" id="XP_016222454.1">
    <property type="nucleotide sequence ID" value="XM_016370161.1"/>
</dbReference>
<dbReference type="SUPFAM" id="SSF53335">
    <property type="entry name" value="S-adenosyl-L-methionine-dependent methyltransferases"/>
    <property type="match status" value="1"/>
</dbReference>
<sequence>MRLLQSSFLLFSFTLVFTISTLVMADHKHDHHHHHGDHGHHSHHDHHHDDSLQQNLPDDEFTEMNRKHWNDYAASYMKEQWQKDMVKLMTEFMVANHDWIGVDFADISTSSEASALPKAVRVLDYACGPGTMTHALAGKATEYVGVDISENMVKAYNLRFNPEPVIDSTATRSSEDIVDQSLNAQAVVGNLLAESGTPESLDGAKFHDFDLVVIGGGYHHFSNLTLATARLVERLKPGGVLLVLDFVSHGVSDSEKNHPAAPTIAHHGFNEQQLQAYFEGAGLVEFKMKKSGQAMKMRGIEPREPLLARARKPHLTGIEQRPMKGEAAL</sequence>
<proteinExistence type="predicted"/>
<dbReference type="Pfam" id="PF13489">
    <property type="entry name" value="Methyltransf_23"/>
    <property type="match status" value="1"/>
</dbReference>
<feature type="signal peptide" evidence="2">
    <location>
        <begin position="1"/>
        <end position="25"/>
    </location>
</feature>
<accession>A0A0D1WPA0</accession>
<keyword evidence="4" id="KW-1185">Reference proteome</keyword>
<evidence type="ECO:0000256" key="2">
    <source>
        <dbReference type="SAM" id="SignalP"/>
    </source>
</evidence>
<protein>
    <recommendedName>
        <fullName evidence="5">Methyltransferase domain-containing protein</fullName>
    </recommendedName>
</protein>
<feature type="region of interest" description="Disordered" evidence="1">
    <location>
        <begin position="29"/>
        <end position="56"/>
    </location>
</feature>
<dbReference type="HOGENOM" id="CLU_037990_1_0_1"/>
<feature type="compositionally biased region" description="Basic residues" evidence="1">
    <location>
        <begin position="29"/>
        <end position="46"/>
    </location>
</feature>
<evidence type="ECO:0000256" key="1">
    <source>
        <dbReference type="SAM" id="MobiDB-lite"/>
    </source>
</evidence>
<dbReference type="InterPro" id="IPR029063">
    <property type="entry name" value="SAM-dependent_MTases_sf"/>
</dbReference>
<dbReference type="VEuPathDB" id="FungiDB:PV10_05484"/>
<feature type="chain" id="PRO_5002251029" description="Methyltransferase domain-containing protein" evidence="2">
    <location>
        <begin position="26"/>
        <end position="329"/>
    </location>
</feature>
<evidence type="ECO:0000313" key="3">
    <source>
        <dbReference type="EMBL" id="KIV90880.1"/>
    </source>
</evidence>
<name>A0A0D1WPA0_EXOME</name>
<dbReference type="PANTHER" id="PTHR43591">
    <property type="entry name" value="METHYLTRANSFERASE"/>
    <property type="match status" value="1"/>
</dbReference>
<dbReference type="OMA" id="HTQVNGE"/>
<evidence type="ECO:0008006" key="5">
    <source>
        <dbReference type="Google" id="ProtNLM"/>
    </source>
</evidence>
<dbReference type="Proteomes" id="UP000054302">
    <property type="component" value="Unassembled WGS sequence"/>
</dbReference>
<dbReference type="EMBL" id="KN847523">
    <property type="protein sequence ID" value="KIV90880.1"/>
    <property type="molecule type" value="Genomic_DNA"/>
</dbReference>
<dbReference type="GeneID" id="27323329"/>
<dbReference type="AlphaFoldDB" id="A0A0D1WPA0"/>
<reference evidence="3 4" key="1">
    <citation type="submission" date="2015-01" db="EMBL/GenBank/DDBJ databases">
        <title>The Genome Sequence of Exophiala mesophila CBS40295.</title>
        <authorList>
            <consortium name="The Broad Institute Genomics Platform"/>
            <person name="Cuomo C."/>
            <person name="de Hoog S."/>
            <person name="Gorbushina A."/>
            <person name="Stielow B."/>
            <person name="Teixiera M."/>
            <person name="Abouelleil A."/>
            <person name="Chapman S.B."/>
            <person name="Priest M."/>
            <person name="Young S.K."/>
            <person name="Wortman J."/>
            <person name="Nusbaum C."/>
            <person name="Birren B."/>
        </authorList>
    </citation>
    <scope>NUCLEOTIDE SEQUENCE [LARGE SCALE GENOMIC DNA]</scope>
    <source>
        <strain evidence="3 4">CBS 40295</strain>
    </source>
</reference>
<dbReference type="Gene3D" id="3.40.50.150">
    <property type="entry name" value="Vaccinia Virus protein VP39"/>
    <property type="match status" value="1"/>
</dbReference>
<dbReference type="OrthoDB" id="66144at2759"/>
<keyword evidence="2" id="KW-0732">Signal</keyword>
<gene>
    <name evidence="3" type="ORF">PV10_05484</name>
</gene>
<dbReference type="STRING" id="212818.A0A0D1WPA0"/>
<dbReference type="CDD" id="cd02440">
    <property type="entry name" value="AdoMet_MTases"/>
    <property type="match status" value="1"/>
</dbReference>
<organism evidence="3 4">
    <name type="scientific">Exophiala mesophila</name>
    <name type="common">Black yeast-like fungus</name>
    <dbReference type="NCBI Taxonomy" id="212818"/>
    <lineage>
        <taxon>Eukaryota</taxon>
        <taxon>Fungi</taxon>
        <taxon>Dikarya</taxon>
        <taxon>Ascomycota</taxon>
        <taxon>Pezizomycotina</taxon>
        <taxon>Eurotiomycetes</taxon>
        <taxon>Chaetothyriomycetidae</taxon>
        <taxon>Chaetothyriales</taxon>
        <taxon>Herpotrichiellaceae</taxon>
        <taxon>Exophiala</taxon>
    </lineage>
</organism>